<name>A0A820W4R7_9BILA</name>
<sequence length="234" mass="27501">MTSITLPRRIQNIDFMRKHSNTADDVQSKFRIAGSYSSDNRGHFFRQITTNENRKTARTLSCNEEKMKLSSNRFDVNNNNNNSRLKHLCTRFKRRFSFSKEYRTDIEGKTRPLSTRFLNYKSFSSSTEDSSSEFEWPDFEKIYDSIPTCLTRDLHGLDDSPTDDEQYDDSDAEITSNSIINDTAEQLNLFKNCERGEHFRRNGICRKLDKSQYSSQLDTFSQQLMVEKLIRTWA</sequence>
<evidence type="ECO:0000313" key="2">
    <source>
        <dbReference type="EMBL" id="CAF4512147.1"/>
    </source>
</evidence>
<dbReference type="Proteomes" id="UP000663848">
    <property type="component" value="Unassembled WGS sequence"/>
</dbReference>
<evidence type="ECO:0000313" key="3">
    <source>
        <dbReference type="Proteomes" id="UP000663848"/>
    </source>
</evidence>
<dbReference type="EMBL" id="CAJNYT010000723">
    <property type="protein sequence ID" value="CAF3367376.1"/>
    <property type="molecule type" value="Genomic_DNA"/>
</dbReference>
<proteinExistence type="predicted"/>
<gene>
    <name evidence="1" type="ORF">GRG538_LOCUS6998</name>
    <name evidence="2" type="ORF">QYT958_LOCUS5551</name>
</gene>
<dbReference type="AlphaFoldDB" id="A0A820W4R7"/>
<dbReference type="Proteomes" id="UP000663872">
    <property type="component" value="Unassembled WGS sequence"/>
</dbReference>
<dbReference type="EMBL" id="CAJOBR010000464">
    <property type="protein sequence ID" value="CAF4512147.1"/>
    <property type="molecule type" value="Genomic_DNA"/>
</dbReference>
<protein>
    <submittedName>
        <fullName evidence="2">Uncharacterized protein</fullName>
    </submittedName>
</protein>
<evidence type="ECO:0000313" key="1">
    <source>
        <dbReference type="EMBL" id="CAF3367376.1"/>
    </source>
</evidence>
<reference evidence="2" key="1">
    <citation type="submission" date="2021-02" db="EMBL/GenBank/DDBJ databases">
        <authorList>
            <person name="Nowell W R."/>
        </authorList>
    </citation>
    <scope>NUCLEOTIDE SEQUENCE</scope>
</reference>
<comment type="caution">
    <text evidence="2">The sequence shown here is derived from an EMBL/GenBank/DDBJ whole genome shotgun (WGS) entry which is preliminary data.</text>
</comment>
<accession>A0A820W4R7</accession>
<organism evidence="2 3">
    <name type="scientific">Rotaria socialis</name>
    <dbReference type="NCBI Taxonomy" id="392032"/>
    <lineage>
        <taxon>Eukaryota</taxon>
        <taxon>Metazoa</taxon>
        <taxon>Spiralia</taxon>
        <taxon>Gnathifera</taxon>
        <taxon>Rotifera</taxon>
        <taxon>Eurotatoria</taxon>
        <taxon>Bdelloidea</taxon>
        <taxon>Philodinida</taxon>
        <taxon>Philodinidae</taxon>
        <taxon>Rotaria</taxon>
    </lineage>
</organism>